<proteinExistence type="predicted"/>
<dbReference type="EMBL" id="JACHGW010000006">
    <property type="protein sequence ID" value="MBB6053329.1"/>
    <property type="molecule type" value="Genomic_DNA"/>
</dbReference>
<keyword evidence="2" id="KW-1185">Reference proteome</keyword>
<dbReference type="RefSeq" id="WP_221290326.1">
    <property type="nucleotide sequence ID" value="NZ_JACHGW010000006.1"/>
</dbReference>
<gene>
    <name evidence="1" type="ORF">HNQ39_005163</name>
</gene>
<evidence type="ECO:0008006" key="3">
    <source>
        <dbReference type="Google" id="ProtNLM"/>
    </source>
</evidence>
<accession>A0A7W9W8A7</accession>
<dbReference type="Proteomes" id="UP000520814">
    <property type="component" value="Unassembled WGS sequence"/>
</dbReference>
<organism evidence="1 2">
    <name type="scientific">Armatimonas rosea</name>
    <dbReference type="NCBI Taxonomy" id="685828"/>
    <lineage>
        <taxon>Bacteria</taxon>
        <taxon>Bacillati</taxon>
        <taxon>Armatimonadota</taxon>
        <taxon>Armatimonadia</taxon>
        <taxon>Armatimonadales</taxon>
        <taxon>Armatimonadaceae</taxon>
        <taxon>Armatimonas</taxon>
    </lineage>
</organism>
<dbReference type="Pfam" id="PF07799">
    <property type="entry name" value="DUF1643"/>
    <property type="match status" value="1"/>
</dbReference>
<reference evidence="1 2" key="1">
    <citation type="submission" date="2020-08" db="EMBL/GenBank/DDBJ databases">
        <title>Genomic Encyclopedia of Type Strains, Phase IV (KMG-IV): sequencing the most valuable type-strain genomes for metagenomic binning, comparative biology and taxonomic classification.</title>
        <authorList>
            <person name="Goeker M."/>
        </authorList>
    </citation>
    <scope>NUCLEOTIDE SEQUENCE [LARGE SCALE GENOMIC DNA]</scope>
    <source>
        <strain evidence="1 2">DSM 23562</strain>
    </source>
</reference>
<evidence type="ECO:0000313" key="1">
    <source>
        <dbReference type="EMBL" id="MBB6053329.1"/>
    </source>
</evidence>
<evidence type="ECO:0000313" key="2">
    <source>
        <dbReference type="Proteomes" id="UP000520814"/>
    </source>
</evidence>
<dbReference type="InterPro" id="IPR012441">
    <property type="entry name" value="DUF1643"/>
</dbReference>
<protein>
    <recommendedName>
        <fullName evidence="3">DUF1643 domain-containing protein</fullName>
    </recommendedName>
</protein>
<name>A0A7W9W8A7_ARMRO</name>
<sequence>MNTLATLSECGTFRYDLTREWTRGLYDDDRGVLLIMLNPSTADATKDDPTIRRAIGFAKAWKCCSLTVVNLFAYRATDPKDLLARIESGEDAVGKENDQHIIAALERAESRGDYIVAAWGANGSHKLIKPRRDAVLRMLPVADTCCLETCASGDPKHPLYCKGWLVPVQYEFPRSAWEASNA</sequence>
<dbReference type="AlphaFoldDB" id="A0A7W9W8A7"/>
<comment type="caution">
    <text evidence="1">The sequence shown here is derived from an EMBL/GenBank/DDBJ whole genome shotgun (WGS) entry which is preliminary data.</text>
</comment>